<dbReference type="InterPro" id="IPR003029">
    <property type="entry name" value="S1_domain"/>
</dbReference>
<dbReference type="InterPro" id="IPR012340">
    <property type="entry name" value="NA-bd_OB-fold"/>
</dbReference>
<sequence length="649" mass="68896">PAVSASGAGPRFQAPPGAFCAEMASAATTTRRGRGRGLAAAIALAAACRLLEGPLAFLSAAGAGSRPRARGALVARPRGALGRASRTAMGARPDTTLEVGCKVKAMSPDDEQWYFGRVTEDAGAGNWVVKWDDPDGGPETNSLTEEYIKKFIFTKDYKVGDDCRAINPDDERWYPGTVAEALGEDKFRVKWDDPDGGDETLDVHAENMKKVIVKRDYKKGDEVLGRFPEDGMMYPGTVVKANKDGTFTVKWEDPDGGPEESDVSPKDMKVPPIPFDSLEVGQELPGSSVPPAGGPSDIGAEGDGMLHISSISTERIDDIYSVLEEDQEVKVWISGLRDDGKFGLTMVEGKKDGAQGRRVQSDVTPFEGVSPDEWFEGEVVGTPSFGAFIVLTAEDGTEAQGLCHVSQITDGFVDNINDYVSVGQTVKVRVQSVDLDANKMSLSMRENGGYGGGGGFTSREPADLSAFESISPDEWLTGTVARCAPFGAFVNVKAPDGATADGLVHITQIKDGFVESVEDEVQVGQEVKVRVVSVDVDNGKMSLSMKEEGAGFGGGEREPADLSAFESISPDEWLTGTVARCAPFGAFVNVKAPDGTTADGLVHITQIKDGFVESVEDELEVGQEVQVRVVDVDVGAGKMGLSMKPEGAE</sequence>
<dbReference type="Proteomes" id="UP001189429">
    <property type="component" value="Unassembled WGS sequence"/>
</dbReference>
<comment type="caution">
    <text evidence="3">The sequence shown here is derived from an EMBL/GenBank/DDBJ whole genome shotgun (WGS) entry which is preliminary data.</text>
</comment>
<evidence type="ECO:0000259" key="2">
    <source>
        <dbReference type="PROSITE" id="PS50126"/>
    </source>
</evidence>
<accession>A0ABN9Y2R1</accession>
<gene>
    <name evidence="3" type="ORF">PCOR1329_LOCUS81260</name>
</gene>
<dbReference type="Gene3D" id="2.40.50.140">
    <property type="entry name" value="Nucleic acid-binding proteins"/>
    <property type="match status" value="4"/>
</dbReference>
<dbReference type="PANTHER" id="PTHR10724:SF10">
    <property type="entry name" value="S1 RNA-BINDING DOMAIN-CONTAINING PROTEIN 1"/>
    <property type="match status" value="1"/>
</dbReference>
<evidence type="ECO:0000313" key="4">
    <source>
        <dbReference type="Proteomes" id="UP001189429"/>
    </source>
</evidence>
<feature type="non-terminal residue" evidence="3">
    <location>
        <position position="1"/>
    </location>
</feature>
<dbReference type="PANTHER" id="PTHR10724">
    <property type="entry name" value="30S RIBOSOMAL PROTEIN S1"/>
    <property type="match status" value="1"/>
</dbReference>
<dbReference type="Pfam" id="PF00575">
    <property type="entry name" value="S1"/>
    <property type="match status" value="3"/>
</dbReference>
<dbReference type="SUPFAM" id="SSF50249">
    <property type="entry name" value="Nucleic acid-binding proteins"/>
    <property type="match status" value="4"/>
</dbReference>
<organism evidence="3 4">
    <name type="scientific">Prorocentrum cordatum</name>
    <dbReference type="NCBI Taxonomy" id="2364126"/>
    <lineage>
        <taxon>Eukaryota</taxon>
        <taxon>Sar</taxon>
        <taxon>Alveolata</taxon>
        <taxon>Dinophyceae</taxon>
        <taxon>Prorocentrales</taxon>
        <taxon>Prorocentraceae</taxon>
        <taxon>Prorocentrum</taxon>
    </lineage>
</organism>
<reference evidence="3" key="1">
    <citation type="submission" date="2023-10" db="EMBL/GenBank/DDBJ databases">
        <authorList>
            <person name="Chen Y."/>
            <person name="Shah S."/>
            <person name="Dougan E. K."/>
            <person name="Thang M."/>
            <person name="Chan C."/>
        </authorList>
    </citation>
    <scope>NUCLEOTIDE SEQUENCE [LARGE SCALE GENOMIC DNA]</scope>
</reference>
<dbReference type="InterPro" id="IPR050437">
    <property type="entry name" value="Ribos_protein_bS1-like"/>
</dbReference>
<keyword evidence="4" id="KW-1185">Reference proteome</keyword>
<proteinExistence type="predicted"/>
<evidence type="ECO:0000256" key="1">
    <source>
        <dbReference type="SAM" id="MobiDB-lite"/>
    </source>
</evidence>
<dbReference type="PROSITE" id="PS50126">
    <property type="entry name" value="S1"/>
    <property type="match status" value="3"/>
</dbReference>
<dbReference type="CDD" id="cd04508">
    <property type="entry name" value="Tudor_SF"/>
    <property type="match status" value="3"/>
</dbReference>
<dbReference type="InterPro" id="IPR002999">
    <property type="entry name" value="Tudor"/>
</dbReference>
<dbReference type="EMBL" id="CAUYUJ010021588">
    <property type="protein sequence ID" value="CAK0905617.1"/>
    <property type="molecule type" value="Genomic_DNA"/>
</dbReference>
<dbReference type="Gene3D" id="2.30.30.140">
    <property type="match status" value="3"/>
</dbReference>
<name>A0ABN9Y2R1_9DINO</name>
<feature type="compositionally biased region" description="Low complexity" evidence="1">
    <location>
        <begin position="285"/>
        <end position="294"/>
    </location>
</feature>
<protein>
    <recommendedName>
        <fullName evidence="2">S1 motif domain-containing protein</fullName>
    </recommendedName>
</protein>
<feature type="domain" description="S1 motif" evidence="2">
    <location>
        <begin position="473"/>
        <end position="546"/>
    </location>
</feature>
<feature type="domain" description="S1 motif" evidence="2">
    <location>
        <begin position="571"/>
        <end position="644"/>
    </location>
</feature>
<evidence type="ECO:0000313" key="3">
    <source>
        <dbReference type="EMBL" id="CAK0905617.1"/>
    </source>
</evidence>
<dbReference type="SMART" id="SM00316">
    <property type="entry name" value="S1"/>
    <property type="match status" value="4"/>
</dbReference>
<feature type="region of interest" description="Disordered" evidence="1">
    <location>
        <begin position="247"/>
        <end position="294"/>
    </location>
</feature>
<dbReference type="SMART" id="SM00333">
    <property type="entry name" value="TUDOR"/>
    <property type="match status" value="2"/>
</dbReference>
<feature type="domain" description="S1 motif" evidence="2">
    <location>
        <begin position="372"/>
        <end position="445"/>
    </location>
</feature>